<proteinExistence type="predicted"/>
<evidence type="ECO:0000259" key="9">
    <source>
        <dbReference type="PROSITE" id="PS50835"/>
    </source>
</evidence>
<dbReference type="CDD" id="cd00063">
    <property type="entry name" value="FN3"/>
    <property type="match status" value="1"/>
</dbReference>
<feature type="signal peptide" evidence="7">
    <location>
        <begin position="1"/>
        <end position="23"/>
    </location>
</feature>
<dbReference type="EMBL" id="JABSTR010000005">
    <property type="protein sequence ID" value="KAH9369774.1"/>
    <property type="molecule type" value="Genomic_DNA"/>
</dbReference>
<evidence type="ECO:0000256" key="3">
    <source>
        <dbReference type="ARBA" id="ARBA00022737"/>
    </source>
</evidence>
<dbReference type="SUPFAM" id="SSF48726">
    <property type="entry name" value="Immunoglobulin"/>
    <property type="match status" value="1"/>
</dbReference>
<dbReference type="SMART" id="SM00181">
    <property type="entry name" value="EGF"/>
    <property type="match status" value="7"/>
</dbReference>
<feature type="domain" description="Ig-like" evidence="9">
    <location>
        <begin position="116"/>
        <end position="195"/>
    </location>
</feature>
<keyword evidence="4 5" id="KW-1015">Disulfide bond</keyword>
<comment type="caution">
    <text evidence="5">Lacks conserved residue(s) required for the propagation of feature annotation.</text>
</comment>
<name>A0A9J6FUC7_HAELO</name>
<dbReference type="CDD" id="cd00055">
    <property type="entry name" value="EGF_Lam"/>
    <property type="match status" value="1"/>
</dbReference>
<keyword evidence="1 5" id="KW-0245">EGF-like domain</keyword>
<dbReference type="GO" id="GO:0030154">
    <property type="term" value="P:cell differentiation"/>
    <property type="evidence" value="ECO:0007669"/>
    <property type="project" value="UniProtKB-ARBA"/>
</dbReference>
<dbReference type="InterPro" id="IPR036116">
    <property type="entry name" value="FN3_sf"/>
</dbReference>
<dbReference type="Proteomes" id="UP000821853">
    <property type="component" value="Chromosome 3"/>
</dbReference>
<dbReference type="OrthoDB" id="1668230at2759"/>
<dbReference type="SMART" id="SM00060">
    <property type="entry name" value="FN3"/>
    <property type="match status" value="2"/>
</dbReference>
<dbReference type="SUPFAM" id="SSF49265">
    <property type="entry name" value="Fibronectin type III"/>
    <property type="match status" value="1"/>
</dbReference>
<dbReference type="InterPro" id="IPR000742">
    <property type="entry name" value="EGF"/>
</dbReference>
<accession>A0A9J6FUC7</accession>
<dbReference type="PROSITE" id="PS50026">
    <property type="entry name" value="EGF_3"/>
    <property type="match status" value="1"/>
</dbReference>
<dbReference type="InterPro" id="IPR042635">
    <property type="entry name" value="MEGF10/SREC1/2-like"/>
</dbReference>
<dbReference type="Gene3D" id="2.60.40.10">
    <property type="entry name" value="Immunoglobulins"/>
    <property type="match status" value="2"/>
</dbReference>
<dbReference type="PROSITE" id="PS50853">
    <property type="entry name" value="FN3"/>
    <property type="match status" value="1"/>
</dbReference>
<protein>
    <submittedName>
        <fullName evidence="11">Uncharacterized protein</fullName>
    </submittedName>
</protein>
<dbReference type="PROSITE" id="PS00022">
    <property type="entry name" value="EGF_1"/>
    <property type="match status" value="1"/>
</dbReference>
<evidence type="ECO:0000313" key="11">
    <source>
        <dbReference type="EMBL" id="KAH9369774.1"/>
    </source>
</evidence>
<dbReference type="InterPro" id="IPR003961">
    <property type="entry name" value="FN3_dom"/>
</dbReference>
<dbReference type="InterPro" id="IPR036179">
    <property type="entry name" value="Ig-like_dom_sf"/>
</dbReference>
<keyword evidence="2 7" id="KW-0732">Signal</keyword>
<gene>
    <name evidence="11" type="ORF">HPB48_007741</name>
</gene>
<evidence type="ECO:0000256" key="5">
    <source>
        <dbReference type="PROSITE-ProRule" id="PRU00076"/>
    </source>
</evidence>
<evidence type="ECO:0000259" key="10">
    <source>
        <dbReference type="PROSITE" id="PS50853"/>
    </source>
</evidence>
<dbReference type="OMA" id="NGSCQCT"/>
<evidence type="ECO:0000256" key="4">
    <source>
        <dbReference type="ARBA" id="ARBA00023157"/>
    </source>
</evidence>
<dbReference type="Pfam" id="PF00041">
    <property type="entry name" value="fn3"/>
    <property type="match status" value="1"/>
</dbReference>
<organism evidence="11 12">
    <name type="scientific">Haemaphysalis longicornis</name>
    <name type="common">Bush tick</name>
    <dbReference type="NCBI Taxonomy" id="44386"/>
    <lineage>
        <taxon>Eukaryota</taxon>
        <taxon>Metazoa</taxon>
        <taxon>Ecdysozoa</taxon>
        <taxon>Arthropoda</taxon>
        <taxon>Chelicerata</taxon>
        <taxon>Arachnida</taxon>
        <taxon>Acari</taxon>
        <taxon>Parasitiformes</taxon>
        <taxon>Ixodida</taxon>
        <taxon>Ixodoidea</taxon>
        <taxon>Ixodidae</taxon>
        <taxon>Haemaphysalinae</taxon>
        <taxon>Haemaphysalis</taxon>
    </lineage>
</organism>
<dbReference type="PROSITE" id="PS01186">
    <property type="entry name" value="EGF_2"/>
    <property type="match status" value="1"/>
</dbReference>
<evidence type="ECO:0000256" key="6">
    <source>
        <dbReference type="SAM" id="MobiDB-lite"/>
    </source>
</evidence>
<feature type="disulfide bond" evidence="5">
    <location>
        <begin position="236"/>
        <end position="245"/>
    </location>
</feature>
<dbReference type="PANTHER" id="PTHR24043:SF8">
    <property type="entry name" value="EGF-LIKE DOMAIN-CONTAINING PROTEIN"/>
    <property type="match status" value="1"/>
</dbReference>
<keyword evidence="12" id="KW-1185">Reference proteome</keyword>
<feature type="region of interest" description="Disordered" evidence="6">
    <location>
        <begin position="1120"/>
        <end position="1153"/>
    </location>
</feature>
<dbReference type="Pfam" id="PF00053">
    <property type="entry name" value="EGF_laminin"/>
    <property type="match status" value="1"/>
</dbReference>
<dbReference type="PROSITE" id="PS50835">
    <property type="entry name" value="IG_LIKE"/>
    <property type="match status" value="1"/>
</dbReference>
<sequence length="1166" mass="126647">MGSGPCAFGILLSAILLQHGSMARFDANLTLKSSFGQLRQRARSLVLCWSEQHSPARIVFERPGGLPRGSQRMLQGSEAHSLILPGTAGLSRTGLFSCRLDAGGIPTTVDTLKLPPSTSAQVEPLQAYVVAHSGDTVQLSVTKRVHLDEKLVWRLEGEELSDFEGSETVTLVNVEPADGGVYECHYRGERDAKLHAWIRLAVAGCPRGKFGPTCRQDCPPCRNGGVCHDVYGDCICPAGFAGPHCDTRELPSVWPQVVADINAQATLKGKGYDGWERCALHVFCKPDPMSCSCAPGFRGAQCNQECDRGFYGADCLQRCHCAMAGDCDSITGRCPQGGCAQGWTGESCHIEEGNPADGNAPTSTKALPTQKPDCPPGWFGKNCSRQCHCEDGDACDASSGHCPGSCQPGYSRPTCSECLAGKFGDNCSLTCHCWNGHQNCMPDGRCHDGCAAGWTGEHCQEGCSSDTFGPDCAYECHCSEASGRCDPVSGICSACEPGYQGLSCQDKCKAGTYGENCSESCSCLHGETCDHINGSCQCMGRHRGRYCDELVPEVQPAEELELDQGHQGSLLCLIEANPAPHIELSNQVFFFLSQEQRCFAFSVVRDEQPRFMHGRARRENRRNVSNVKVQELGAGLYKATAPSGKGLETGSHKFLCTATNEHGSDVGTLHVTVLAALPNEDVQQLDCGRSVAGRAPGPVQHLNVAWVNSTEALVVWEAPSGGRAFRHLEYRVALVARDLGGCGVRGTERVSVTRDLKVRDQRQLPLREDALNIRLPDCILAARLKAGDPKVQCTKLISLGDTELVREMSTGLEQCISEILEGMNVEEKYMRDGTGEALCGYQEISRVAAAEGAEPNMGRVSAQFHMNGLVPHSLYEVRVSAGSGQAYGKKSDVSFLTDAALYVIEAGRNAYAHYKKKRQKAIVEFLCHIFCLNGSLVTPHDSTRPVHSHLCAVPSLLKLLAVAAVNQTNARLLWKPPEQPNGKLTAYEALTWRAPSRASCVHLLCHYFFPVLSRTEYLPELTLYHRRLLFQVTVSTRDVNMAEDNDSLVQALVVDPDIEELLLSNLVAGRSYTASVRATTGVGPGPSTKVHFSTPTQGFTKVTLSHRLCRRQYRLDVVSGDACPSSRTSTTTDEHKLTKHPSQTNSEDGLFVDWSQPNRTFQSTYM</sequence>
<keyword evidence="3" id="KW-0677">Repeat</keyword>
<dbReference type="SMART" id="SM00180">
    <property type="entry name" value="EGF_Lam"/>
    <property type="match status" value="3"/>
</dbReference>
<dbReference type="GO" id="GO:0005044">
    <property type="term" value="F:scavenger receptor activity"/>
    <property type="evidence" value="ECO:0007669"/>
    <property type="project" value="InterPro"/>
</dbReference>
<evidence type="ECO:0000256" key="2">
    <source>
        <dbReference type="ARBA" id="ARBA00022729"/>
    </source>
</evidence>
<dbReference type="InterPro" id="IPR013783">
    <property type="entry name" value="Ig-like_fold"/>
</dbReference>
<dbReference type="InterPro" id="IPR002049">
    <property type="entry name" value="LE_dom"/>
</dbReference>
<reference evidence="11 12" key="1">
    <citation type="journal article" date="2020" name="Cell">
        <title>Large-Scale Comparative Analyses of Tick Genomes Elucidate Their Genetic Diversity and Vector Capacities.</title>
        <authorList>
            <consortium name="Tick Genome and Microbiome Consortium (TIGMIC)"/>
            <person name="Jia N."/>
            <person name="Wang J."/>
            <person name="Shi W."/>
            <person name="Du L."/>
            <person name="Sun Y."/>
            <person name="Zhan W."/>
            <person name="Jiang J.F."/>
            <person name="Wang Q."/>
            <person name="Zhang B."/>
            <person name="Ji P."/>
            <person name="Bell-Sakyi L."/>
            <person name="Cui X.M."/>
            <person name="Yuan T.T."/>
            <person name="Jiang B.G."/>
            <person name="Yang W.F."/>
            <person name="Lam T.T."/>
            <person name="Chang Q.C."/>
            <person name="Ding S.J."/>
            <person name="Wang X.J."/>
            <person name="Zhu J.G."/>
            <person name="Ruan X.D."/>
            <person name="Zhao L."/>
            <person name="Wei J.T."/>
            <person name="Ye R.Z."/>
            <person name="Que T.C."/>
            <person name="Du C.H."/>
            <person name="Zhou Y.H."/>
            <person name="Cheng J.X."/>
            <person name="Dai P.F."/>
            <person name="Guo W.B."/>
            <person name="Han X.H."/>
            <person name="Huang E.J."/>
            <person name="Li L.F."/>
            <person name="Wei W."/>
            <person name="Gao Y.C."/>
            <person name="Liu J.Z."/>
            <person name="Shao H.Z."/>
            <person name="Wang X."/>
            <person name="Wang C.C."/>
            <person name="Yang T.C."/>
            <person name="Huo Q.B."/>
            <person name="Li W."/>
            <person name="Chen H.Y."/>
            <person name="Chen S.E."/>
            <person name="Zhou L.G."/>
            <person name="Ni X.B."/>
            <person name="Tian J.H."/>
            <person name="Sheng Y."/>
            <person name="Liu T."/>
            <person name="Pan Y.S."/>
            <person name="Xia L.Y."/>
            <person name="Li J."/>
            <person name="Zhao F."/>
            <person name="Cao W.C."/>
        </authorList>
    </citation>
    <scope>NUCLEOTIDE SEQUENCE [LARGE SCALE GENOMIC DNA]</scope>
    <source>
        <strain evidence="11">HaeL-2018</strain>
    </source>
</reference>
<evidence type="ECO:0000313" key="12">
    <source>
        <dbReference type="Proteomes" id="UP000821853"/>
    </source>
</evidence>
<dbReference type="Gene3D" id="2.170.300.10">
    <property type="entry name" value="Tie2 ligand-binding domain superfamily"/>
    <property type="match status" value="3"/>
</dbReference>
<dbReference type="FunFam" id="2.170.300.10:FF:000041">
    <property type="entry name" value="Tyrosine protein kinase receptor tie-1, putative"/>
    <property type="match status" value="1"/>
</dbReference>
<dbReference type="InterPro" id="IPR007110">
    <property type="entry name" value="Ig-like_dom"/>
</dbReference>
<dbReference type="PANTHER" id="PTHR24043">
    <property type="entry name" value="SCAVENGER RECEPTOR CLASS F"/>
    <property type="match status" value="1"/>
</dbReference>
<feature type="chain" id="PRO_5039941532" evidence="7">
    <location>
        <begin position="24"/>
        <end position="1166"/>
    </location>
</feature>
<dbReference type="VEuPathDB" id="VectorBase:HLOH_058239"/>
<dbReference type="CDD" id="cd00054">
    <property type="entry name" value="EGF_CA"/>
    <property type="match status" value="1"/>
</dbReference>
<dbReference type="AlphaFoldDB" id="A0A9J6FUC7"/>
<evidence type="ECO:0000259" key="8">
    <source>
        <dbReference type="PROSITE" id="PS50026"/>
    </source>
</evidence>
<evidence type="ECO:0000256" key="7">
    <source>
        <dbReference type="SAM" id="SignalP"/>
    </source>
</evidence>
<feature type="domain" description="EGF-like" evidence="8">
    <location>
        <begin position="215"/>
        <end position="246"/>
    </location>
</feature>
<comment type="caution">
    <text evidence="11">The sequence shown here is derived from an EMBL/GenBank/DDBJ whole genome shotgun (WGS) entry which is preliminary data.</text>
</comment>
<feature type="domain" description="Fibronectin type-III" evidence="10">
    <location>
        <begin position="953"/>
        <end position="1057"/>
    </location>
</feature>
<evidence type="ECO:0000256" key="1">
    <source>
        <dbReference type="ARBA" id="ARBA00022536"/>
    </source>
</evidence>